<sequence length="207" mass="21741">MRTAIRFALVAGLAAGLAACVDESTPVAASATAPHATTTLPENWQVGAGAMRDSQGQSYNVCTLMQTGKGDRRLWIAATPANVSRELYLGVRGPELPDTGGLRLERRAVLLIDGIAYRAGRAQQVGTTLSMSLAATQSDEFLKAFTHGQTLSVGADDLAGLIIKWPLAGSNEAVTVWRDCIKRELSAPAAATPSPEPSPGEAEQGRR</sequence>
<keyword evidence="4" id="KW-1185">Reference proteome</keyword>
<protein>
    <recommendedName>
        <fullName evidence="5">Lipoprotein</fullName>
    </recommendedName>
</protein>
<evidence type="ECO:0000313" key="4">
    <source>
        <dbReference type="Proteomes" id="UP000284605"/>
    </source>
</evidence>
<organism evidence="3 4">
    <name type="scientific">Oleomonas cavernae</name>
    <dbReference type="NCBI Taxonomy" id="2320859"/>
    <lineage>
        <taxon>Bacteria</taxon>
        <taxon>Pseudomonadati</taxon>
        <taxon>Pseudomonadota</taxon>
        <taxon>Alphaproteobacteria</taxon>
        <taxon>Acetobacterales</taxon>
        <taxon>Acetobacteraceae</taxon>
        <taxon>Oleomonas</taxon>
    </lineage>
</organism>
<comment type="caution">
    <text evidence="3">The sequence shown here is derived from an EMBL/GenBank/DDBJ whole genome shotgun (WGS) entry which is preliminary data.</text>
</comment>
<evidence type="ECO:0000256" key="1">
    <source>
        <dbReference type="SAM" id="MobiDB-lite"/>
    </source>
</evidence>
<reference evidence="3 4" key="1">
    <citation type="submission" date="2018-09" db="EMBL/GenBank/DDBJ databases">
        <authorList>
            <person name="Zhu H."/>
        </authorList>
    </citation>
    <scope>NUCLEOTIDE SEQUENCE [LARGE SCALE GENOMIC DNA]</scope>
    <source>
        <strain evidence="3 4">K1W22B-8</strain>
    </source>
</reference>
<evidence type="ECO:0008006" key="5">
    <source>
        <dbReference type="Google" id="ProtNLM"/>
    </source>
</evidence>
<proteinExistence type="predicted"/>
<feature type="signal peptide" evidence="2">
    <location>
        <begin position="1"/>
        <end position="18"/>
    </location>
</feature>
<feature type="region of interest" description="Disordered" evidence="1">
    <location>
        <begin position="186"/>
        <end position="207"/>
    </location>
</feature>
<accession>A0A418WHP3</accession>
<dbReference type="OrthoDB" id="7278919at2"/>
<name>A0A418WHP3_9PROT</name>
<dbReference type="Proteomes" id="UP000284605">
    <property type="component" value="Unassembled WGS sequence"/>
</dbReference>
<evidence type="ECO:0000313" key="3">
    <source>
        <dbReference type="EMBL" id="RJF89525.1"/>
    </source>
</evidence>
<feature type="chain" id="PRO_5019077226" description="Lipoprotein" evidence="2">
    <location>
        <begin position="19"/>
        <end position="207"/>
    </location>
</feature>
<keyword evidence="2" id="KW-0732">Signal</keyword>
<dbReference type="EMBL" id="QYUK01000011">
    <property type="protein sequence ID" value="RJF89525.1"/>
    <property type="molecule type" value="Genomic_DNA"/>
</dbReference>
<dbReference type="RefSeq" id="WP_119781510.1">
    <property type="nucleotide sequence ID" value="NZ_QYUK01000011.1"/>
</dbReference>
<evidence type="ECO:0000256" key="2">
    <source>
        <dbReference type="SAM" id="SignalP"/>
    </source>
</evidence>
<dbReference type="PROSITE" id="PS51257">
    <property type="entry name" value="PROKAR_LIPOPROTEIN"/>
    <property type="match status" value="1"/>
</dbReference>
<gene>
    <name evidence="3" type="ORF">D3874_23245</name>
</gene>
<dbReference type="AlphaFoldDB" id="A0A418WHP3"/>